<organism evidence="1">
    <name type="scientific">Myoviridae sp. ct3mI7</name>
    <dbReference type="NCBI Taxonomy" id="2825028"/>
    <lineage>
        <taxon>Viruses</taxon>
        <taxon>Duplodnaviria</taxon>
        <taxon>Heunggongvirae</taxon>
        <taxon>Uroviricota</taxon>
        <taxon>Caudoviricetes</taxon>
    </lineage>
</organism>
<evidence type="ECO:0000313" key="1">
    <source>
        <dbReference type="EMBL" id="DAE18855.1"/>
    </source>
</evidence>
<proteinExistence type="predicted"/>
<accession>A0A8S5QHV1</accession>
<reference evidence="1" key="1">
    <citation type="journal article" date="2021" name="Proc. Natl. Acad. Sci. U.S.A.">
        <title>A Catalog of Tens of Thousands of Viruses from Human Metagenomes Reveals Hidden Associations with Chronic Diseases.</title>
        <authorList>
            <person name="Tisza M.J."/>
            <person name="Buck C.B."/>
        </authorList>
    </citation>
    <scope>NUCLEOTIDE SEQUENCE</scope>
    <source>
        <strain evidence="1">Ct3mI7</strain>
    </source>
</reference>
<protein>
    <submittedName>
        <fullName evidence="1">Uncharacterized protein</fullName>
    </submittedName>
</protein>
<sequence length="67" mass="7410">MAKVSDIRMNNVPADLFIEGQMAVERIKAVQDYIDSVKYTDDDAIFSILGIKKKAQQEAGDNAPLPL</sequence>
<name>A0A8S5QHV1_9CAUD</name>
<dbReference type="EMBL" id="BK015664">
    <property type="protein sequence ID" value="DAE18855.1"/>
    <property type="molecule type" value="Genomic_DNA"/>
</dbReference>